<proteinExistence type="predicted"/>
<gene>
    <name evidence="2" type="ORF">CVLEPA_LOCUS10494</name>
</gene>
<feature type="signal peptide" evidence="1">
    <location>
        <begin position="1"/>
        <end position="23"/>
    </location>
</feature>
<dbReference type="Proteomes" id="UP001642483">
    <property type="component" value="Unassembled WGS sequence"/>
</dbReference>
<evidence type="ECO:0000313" key="3">
    <source>
        <dbReference type="Proteomes" id="UP001642483"/>
    </source>
</evidence>
<protein>
    <submittedName>
        <fullName evidence="2">Uncharacterized protein</fullName>
    </submittedName>
</protein>
<dbReference type="EMBL" id="CAWYQH010000068">
    <property type="protein sequence ID" value="CAK8680219.1"/>
    <property type="molecule type" value="Genomic_DNA"/>
</dbReference>
<evidence type="ECO:0000256" key="1">
    <source>
        <dbReference type="SAM" id="SignalP"/>
    </source>
</evidence>
<reference evidence="2 3" key="1">
    <citation type="submission" date="2024-02" db="EMBL/GenBank/DDBJ databases">
        <authorList>
            <person name="Daric V."/>
            <person name="Darras S."/>
        </authorList>
    </citation>
    <scope>NUCLEOTIDE SEQUENCE [LARGE SCALE GENOMIC DNA]</scope>
</reference>
<keyword evidence="1" id="KW-0732">Signal</keyword>
<sequence length="72" mass="7837">MAKLRHCILLGILLGLEIHWAVAASLAEKSKNTLPDDGDSVISKTTRNIGCFARTVESDFKNKIRGLTNGRA</sequence>
<name>A0ABP0FKP9_CLALP</name>
<comment type="caution">
    <text evidence="2">The sequence shown here is derived from an EMBL/GenBank/DDBJ whole genome shotgun (WGS) entry which is preliminary data.</text>
</comment>
<feature type="chain" id="PRO_5046062577" evidence="1">
    <location>
        <begin position="24"/>
        <end position="72"/>
    </location>
</feature>
<evidence type="ECO:0000313" key="2">
    <source>
        <dbReference type="EMBL" id="CAK8680219.1"/>
    </source>
</evidence>
<accession>A0ABP0FKP9</accession>
<keyword evidence="3" id="KW-1185">Reference proteome</keyword>
<organism evidence="2 3">
    <name type="scientific">Clavelina lepadiformis</name>
    <name type="common">Light-bulb sea squirt</name>
    <name type="synonym">Ascidia lepadiformis</name>
    <dbReference type="NCBI Taxonomy" id="159417"/>
    <lineage>
        <taxon>Eukaryota</taxon>
        <taxon>Metazoa</taxon>
        <taxon>Chordata</taxon>
        <taxon>Tunicata</taxon>
        <taxon>Ascidiacea</taxon>
        <taxon>Aplousobranchia</taxon>
        <taxon>Clavelinidae</taxon>
        <taxon>Clavelina</taxon>
    </lineage>
</organism>